<dbReference type="RefSeq" id="WP_068949543.1">
    <property type="nucleotide sequence ID" value="NZ_CP015922.1"/>
</dbReference>
<dbReference type="NCBIfam" id="TIGR00671">
    <property type="entry name" value="baf"/>
    <property type="match status" value="1"/>
</dbReference>
<evidence type="ECO:0000256" key="7">
    <source>
        <dbReference type="ARBA" id="ARBA00022490"/>
    </source>
</evidence>
<sequence>MSLYLLFDVGNTRLKWAAVESTQYPSDQQKKLWAYSGSIGSKSLQSAEHRAELADYIARTLPKPNAIAFSCVAGQEAIDKLQSLFPQWEDVEWMQLLGNSPFDGIRSLYQDPSKLGSDRWAAIIGGRTLSKTNTLIINAGTATTIDLIGSNGLHYGGWILPGLSLMQKSLETNTAQLPLAVRGETHHGFGLSTNDAIIGGCDAAQIGAIQYALNVAKEMNQPVERIWIDGGNAKILANEMRQLGKPNSISIETSEGLVLRGVWAWLLKNL</sequence>
<dbReference type="PANTHER" id="PTHR34265:SF1">
    <property type="entry name" value="TYPE III PANTOTHENATE KINASE"/>
    <property type="match status" value="1"/>
</dbReference>
<feature type="active site" description="Proton acceptor" evidence="16">
    <location>
        <position position="118"/>
    </location>
</feature>
<dbReference type="AlphaFoldDB" id="A0A191UHR8"/>
<dbReference type="PANTHER" id="PTHR34265">
    <property type="entry name" value="TYPE III PANTOTHENATE KINASE"/>
    <property type="match status" value="1"/>
</dbReference>
<evidence type="ECO:0000256" key="4">
    <source>
        <dbReference type="ARBA" id="ARBA00005225"/>
    </source>
</evidence>
<gene>
    <name evidence="16" type="primary">coaX</name>
    <name evidence="17" type="ORF">A8O14_10955</name>
</gene>
<dbReference type="HAMAP" id="MF_01274">
    <property type="entry name" value="Pantothen_kinase_3"/>
    <property type="match status" value="1"/>
</dbReference>
<feature type="binding site" evidence="16">
    <location>
        <begin position="116"/>
        <end position="119"/>
    </location>
    <ligand>
        <name>substrate</name>
    </ligand>
</feature>
<keyword evidence="13 16" id="KW-0173">Coenzyme A biosynthesis</keyword>
<evidence type="ECO:0000256" key="8">
    <source>
        <dbReference type="ARBA" id="ARBA00022679"/>
    </source>
</evidence>
<evidence type="ECO:0000313" key="18">
    <source>
        <dbReference type="Proteomes" id="UP000078463"/>
    </source>
</evidence>
<dbReference type="GO" id="GO:0015937">
    <property type="term" value="P:coenzyme A biosynthetic process"/>
    <property type="evidence" value="ECO:0007669"/>
    <property type="project" value="UniProtKB-UniRule"/>
</dbReference>
<organism evidence="17 18">
    <name type="scientific">Polynucleobacter wuianus</name>
    <dbReference type="NCBI Taxonomy" id="1743168"/>
    <lineage>
        <taxon>Bacteria</taxon>
        <taxon>Pseudomonadati</taxon>
        <taxon>Pseudomonadota</taxon>
        <taxon>Betaproteobacteria</taxon>
        <taxon>Burkholderiales</taxon>
        <taxon>Burkholderiaceae</taxon>
        <taxon>Polynucleobacter</taxon>
    </lineage>
</organism>
<keyword evidence="7 16" id="KW-0963">Cytoplasm</keyword>
<dbReference type="Gene3D" id="3.30.420.40">
    <property type="match status" value="2"/>
</dbReference>
<evidence type="ECO:0000256" key="9">
    <source>
        <dbReference type="ARBA" id="ARBA00022741"/>
    </source>
</evidence>
<feature type="binding site" evidence="16">
    <location>
        <position position="109"/>
    </location>
    <ligand>
        <name>substrate</name>
    </ligand>
</feature>
<dbReference type="InterPro" id="IPR004619">
    <property type="entry name" value="Type_III_PanK"/>
</dbReference>
<dbReference type="CDD" id="cd24015">
    <property type="entry name" value="ASKHA_NBD_PanK-III"/>
    <property type="match status" value="1"/>
</dbReference>
<evidence type="ECO:0000256" key="16">
    <source>
        <dbReference type="HAMAP-Rule" id="MF_01274"/>
    </source>
</evidence>
<dbReference type="UniPathway" id="UPA00241">
    <property type="reaction ID" value="UER00352"/>
</dbReference>
<reference evidence="18" key="1">
    <citation type="submission" date="2016-05" db="EMBL/GenBank/DDBJ databases">
        <title>Polynucleobacter sp. QLW-P1FAT50C-4 genome.</title>
        <authorList>
            <person name="Hahn M.W."/>
        </authorList>
    </citation>
    <scope>NUCLEOTIDE SEQUENCE [LARGE SCALE GENOMIC DNA]</scope>
    <source>
        <strain evidence="18">QLW-P1FAT50C-4</strain>
    </source>
</reference>
<proteinExistence type="inferred from homology"/>
<comment type="cofactor">
    <cofactor evidence="2">
        <name>K(+)</name>
        <dbReference type="ChEBI" id="CHEBI:29103"/>
    </cofactor>
</comment>
<feature type="binding site" evidence="16">
    <location>
        <position position="193"/>
    </location>
    <ligand>
        <name>substrate</name>
    </ligand>
</feature>
<feature type="binding site" evidence="16">
    <location>
        <position position="141"/>
    </location>
    <ligand>
        <name>ATP</name>
        <dbReference type="ChEBI" id="CHEBI:30616"/>
    </ligand>
</feature>
<dbReference type="InterPro" id="IPR043129">
    <property type="entry name" value="ATPase_NBD"/>
</dbReference>
<evidence type="ECO:0000256" key="15">
    <source>
        <dbReference type="ARBA" id="ARBA00040883"/>
    </source>
</evidence>
<evidence type="ECO:0000256" key="3">
    <source>
        <dbReference type="ARBA" id="ARBA00004496"/>
    </source>
</evidence>
<keyword evidence="9 16" id="KW-0547">Nucleotide-binding</keyword>
<comment type="catalytic activity">
    <reaction evidence="1 16">
        <text>(R)-pantothenate + ATP = (R)-4'-phosphopantothenate + ADP + H(+)</text>
        <dbReference type="Rhea" id="RHEA:16373"/>
        <dbReference type="ChEBI" id="CHEBI:10986"/>
        <dbReference type="ChEBI" id="CHEBI:15378"/>
        <dbReference type="ChEBI" id="CHEBI:29032"/>
        <dbReference type="ChEBI" id="CHEBI:30616"/>
        <dbReference type="ChEBI" id="CHEBI:456216"/>
        <dbReference type="EC" id="2.7.1.33"/>
    </reaction>
</comment>
<dbReference type="EC" id="2.7.1.33" evidence="6 16"/>
<dbReference type="SUPFAM" id="SSF53067">
    <property type="entry name" value="Actin-like ATPase domain"/>
    <property type="match status" value="2"/>
</dbReference>
<evidence type="ECO:0000256" key="2">
    <source>
        <dbReference type="ARBA" id="ARBA00001958"/>
    </source>
</evidence>
<dbReference type="STRING" id="1743168.A8O14_10955"/>
<evidence type="ECO:0000256" key="1">
    <source>
        <dbReference type="ARBA" id="ARBA00001206"/>
    </source>
</evidence>
<keyword evidence="10 16" id="KW-0418">Kinase</keyword>
<keyword evidence="18" id="KW-1185">Reference proteome</keyword>
<comment type="similarity">
    <text evidence="14 16">Belongs to the type III pantothenate kinase family.</text>
</comment>
<evidence type="ECO:0000313" key="17">
    <source>
        <dbReference type="EMBL" id="ANJ00549.1"/>
    </source>
</evidence>
<evidence type="ECO:0000256" key="5">
    <source>
        <dbReference type="ARBA" id="ARBA00011738"/>
    </source>
</evidence>
<dbReference type="Pfam" id="PF03309">
    <property type="entry name" value="Pan_kinase"/>
    <property type="match status" value="1"/>
</dbReference>
<comment type="function">
    <text evidence="16">Catalyzes the phosphorylation of pantothenate (Pan), the first step in CoA biosynthesis.</text>
</comment>
<comment type="cofactor">
    <cofactor evidence="16">
        <name>NH4(+)</name>
        <dbReference type="ChEBI" id="CHEBI:28938"/>
    </cofactor>
    <cofactor evidence="16">
        <name>K(+)</name>
        <dbReference type="ChEBI" id="CHEBI:29103"/>
    </cofactor>
    <text evidence="16">A monovalent cation. Ammonium or potassium.</text>
</comment>
<comment type="pathway">
    <text evidence="4 16">Cofactor biosynthesis; coenzyme A biosynthesis; CoA from (R)-pantothenate: step 1/5.</text>
</comment>
<dbReference type="GO" id="GO:0005737">
    <property type="term" value="C:cytoplasm"/>
    <property type="evidence" value="ECO:0007669"/>
    <property type="project" value="UniProtKB-SubCell"/>
</dbReference>
<dbReference type="Proteomes" id="UP000078463">
    <property type="component" value="Chromosome"/>
</dbReference>
<evidence type="ECO:0000256" key="13">
    <source>
        <dbReference type="ARBA" id="ARBA00022993"/>
    </source>
</evidence>
<dbReference type="GO" id="GO:0004594">
    <property type="term" value="F:pantothenate kinase activity"/>
    <property type="evidence" value="ECO:0007669"/>
    <property type="project" value="UniProtKB-UniRule"/>
</dbReference>
<evidence type="ECO:0000256" key="11">
    <source>
        <dbReference type="ARBA" id="ARBA00022840"/>
    </source>
</evidence>
<comment type="subcellular location">
    <subcellularLocation>
        <location evidence="3 16">Cytoplasm</location>
    </subcellularLocation>
</comment>
<comment type="caution">
    <text evidence="16">Lacks conserved residue(s) required for the propagation of feature annotation.</text>
</comment>
<keyword evidence="12 16" id="KW-0630">Potassium</keyword>
<evidence type="ECO:0000256" key="10">
    <source>
        <dbReference type="ARBA" id="ARBA00022777"/>
    </source>
</evidence>
<name>A0A191UHR8_9BURK</name>
<dbReference type="OrthoDB" id="9781305at2"/>
<protein>
    <recommendedName>
        <fullName evidence="15 16">Type III pantothenate kinase</fullName>
        <ecNumber evidence="6 16">2.7.1.33</ecNumber>
    </recommendedName>
    <alternativeName>
        <fullName evidence="16">PanK-III</fullName>
    </alternativeName>
    <alternativeName>
        <fullName evidence="16">Pantothenic acid kinase</fullName>
    </alternativeName>
</protein>
<dbReference type="EMBL" id="CP015922">
    <property type="protein sequence ID" value="ANJ00549.1"/>
    <property type="molecule type" value="Genomic_DNA"/>
</dbReference>
<keyword evidence="8 16" id="KW-0808">Transferase</keyword>
<evidence type="ECO:0000256" key="6">
    <source>
        <dbReference type="ARBA" id="ARBA00012102"/>
    </source>
</evidence>
<keyword evidence="11 16" id="KW-0067">ATP-binding</keyword>
<feature type="binding site" evidence="16">
    <location>
        <begin position="8"/>
        <end position="15"/>
    </location>
    <ligand>
        <name>ATP</name>
        <dbReference type="ChEBI" id="CHEBI:30616"/>
    </ligand>
</feature>
<evidence type="ECO:0000256" key="12">
    <source>
        <dbReference type="ARBA" id="ARBA00022958"/>
    </source>
</evidence>
<comment type="subunit">
    <text evidence="5 16">Homodimer.</text>
</comment>
<evidence type="ECO:0000256" key="14">
    <source>
        <dbReference type="ARBA" id="ARBA00038036"/>
    </source>
</evidence>
<dbReference type="GO" id="GO:0005524">
    <property type="term" value="F:ATP binding"/>
    <property type="evidence" value="ECO:0007669"/>
    <property type="project" value="UniProtKB-UniRule"/>
</dbReference>
<accession>A0A191UHR8</accession>
<dbReference type="KEGG" id="pwu:A8O14_10955"/>